<dbReference type="PROSITE" id="PS50893">
    <property type="entry name" value="ABC_TRANSPORTER_2"/>
    <property type="match status" value="1"/>
</dbReference>
<evidence type="ECO:0000256" key="2">
    <source>
        <dbReference type="ARBA" id="ARBA00022692"/>
    </source>
</evidence>
<reference evidence="10" key="1">
    <citation type="submission" date="2022-01" db="EMBL/GenBank/DDBJ databases">
        <authorList>
            <person name="King R."/>
        </authorList>
    </citation>
    <scope>NUCLEOTIDE SEQUENCE</scope>
</reference>
<comment type="subcellular location">
    <subcellularLocation>
        <location evidence="1">Membrane</location>
        <topology evidence="1">Multi-pass membrane protein</topology>
    </subcellularLocation>
</comment>
<name>A0A9N9RXV8_9DIPT</name>
<dbReference type="InterPro" id="IPR047817">
    <property type="entry name" value="ABC2_TM_bact-type"/>
</dbReference>
<keyword evidence="11" id="KW-1185">Reference proteome</keyword>
<evidence type="ECO:0000256" key="3">
    <source>
        <dbReference type="ARBA" id="ARBA00022741"/>
    </source>
</evidence>
<dbReference type="EMBL" id="OU895878">
    <property type="protein sequence ID" value="CAG9805439.1"/>
    <property type="molecule type" value="Genomic_DNA"/>
</dbReference>
<protein>
    <submittedName>
        <fullName evidence="10">Uncharacterized protein</fullName>
    </submittedName>
</protein>
<dbReference type="Pfam" id="PF12698">
    <property type="entry name" value="ABC2_membrane_3"/>
    <property type="match status" value="1"/>
</dbReference>
<keyword evidence="2 7" id="KW-0812">Transmembrane</keyword>
<dbReference type="InterPro" id="IPR013525">
    <property type="entry name" value="ABC2_TM"/>
</dbReference>
<evidence type="ECO:0000313" key="11">
    <source>
        <dbReference type="Proteomes" id="UP001153620"/>
    </source>
</evidence>
<dbReference type="PANTHER" id="PTHR43038">
    <property type="entry name" value="ATP-BINDING CASSETTE, SUB-FAMILY H, MEMBER 1"/>
    <property type="match status" value="1"/>
</dbReference>
<evidence type="ECO:0000313" key="10">
    <source>
        <dbReference type="EMBL" id="CAG9805439.1"/>
    </source>
</evidence>
<dbReference type="PANTHER" id="PTHR43038:SF3">
    <property type="entry name" value="ABC TRANSPORTER G FAMILY MEMBER 20 ISOFORM X1"/>
    <property type="match status" value="1"/>
</dbReference>
<evidence type="ECO:0000259" key="8">
    <source>
        <dbReference type="PROSITE" id="PS50893"/>
    </source>
</evidence>
<evidence type="ECO:0000256" key="4">
    <source>
        <dbReference type="ARBA" id="ARBA00022840"/>
    </source>
</evidence>
<evidence type="ECO:0000259" key="9">
    <source>
        <dbReference type="PROSITE" id="PS51012"/>
    </source>
</evidence>
<dbReference type="GO" id="GO:0016887">
    <property type="term" value="F:ATP hydrolysis activity"/>
    <property type="evidence" value="ECO:0007669"/>
    <property type="project" value="InterPro"/>
</dbReference>
<dbReference type="InterPro" id="IPR003439">
    <property type="entry name" value="ABC_transporter-like_ATP-bd"/>
</dbReference>
<dbReference type="InterPro" id="IPR003593">
    <property type="entry name" value="AAA+_ATPase"/>
</dbReference>
<accession>A0A9N9RXV8</accession>
<evidence type="ECO:0000256" key="6">
    <source>
        <dbReference type="ARBA" id="ARBA00023136"/>
    </source>
</evidence>
<dbReference type="Gene3D" id="3.40.50.300">
    <property type="entry name" value="P-loop containing nucleotide triphosphate hydrolases"/>
    <property type="match status" value="1"/>
</dbReference>
<feature type="domain" description="ABC transmembrane type-2" evidence="9">
    <location>
        <begin position="457"/>
        <end position="696"/>
    </location>
</feature>
<evidence type="ECO:0000256" key="5">
    <source>
        <dbReference type="ARBA" id="ARBA00022989"/>
    </source>
</evidence>
<sequence>MNSIEVKGALKSYDNKVLVLNGLNLSVQTGSIYGLIGPSGCGKTTLLSCILGMKQLDEGTINVLGQEVSYKNPSKFPHRIGYMPQETALVPELTIKETLNYFGNIYQMNPSLLKQRLIMICDLLDLHDGNKRVNHLSGGGKRRVSFAAALIHNPEILILDEPTVGLDSILREKIWKFLIESTKLSNTTVIITTHYIAEAEKSDCCGLMKNGVLLIEDSPQNIFKNLSVQNLEEAFLNLCIRENTGNNKNSLNDERPQCSHEFVNHKKVKEETKLSTETTKDLIHEKKKKFSNQTIKALLNKELVRIFRQPYEICFTFVFPLLQVFCFTVALGKFSKELPLGVINRDVIDTNFCSEYLKSTNYEFNTSTCTFEHLSCYFLNEIDDKSVKKIYYNSFGEAFNEAKAAKTFGFISISSNFTDVMSQRKFDWQPISENFSYSNQISVYLDHTSLQFSYYLKNKLWKTFEKFNKKMLRHCELDERLEDFPLRFNTFHGELDADHTMLLYPGFVAMAIMIGGILFSISSLSQNRIEGIWNRTLLAGVKTSEVLFSHVIILVFCDLIEIFVIKIATIFLLDVPIIGNQLLLGLFCLLLYLAANSIGLFISVFTSNVAVLNSAGVMVVFSLTLLCGVLWPFEGLHPLLKFTAYVAPLTLPTTTLRNIALKGFPITHLTVYGGFLLLSAWIVLMLFLCYWILKKKRFTD</sequence>
<keyword evidence="4" id="KW-0067">ATP-binding</keyword>
<dbReference type="GO" id="GO:0016020">
    <property type="term" value="C:membrane"/>
    <property type="evidence" value="ECO:0007669"/>
    <property type="project" value="UniProtKB-SubCell"/>
</dbReference>
<evidence type="ECO:0000256" key="7">
    <source>
        <dbReference type="SAM" id="Phobius"/>
    </source>
</evidence>
<dbReference type="SMART" id="SM00382">
    <property type="entry name" value="AAA"/>
    <property type="match status" value="1"/>
</dbReference>
<gene>
    <name evidence="10" type="ORF">CHIRRI_LOCUS8311</name>
</gene>
<dbReference type="PROSITE" id="PS51012">
    <property type="entry name" value="ABC_TM2"/>
    <property type="match status" value="1"/>
</dbReference>
<keyword evidence="3" id="KW-0547">Nucleotide-binding</keyword>
<feature type="transmembrane region" description="Helical" evidence="7">
    <location>
        <begin position="546"/>
        <end position="572"/>
    </location>
</feature>
<dbReference type="AlphaFoldDB" id="A0A9N9RXV8"/>
<dbReference type="CDD" id="cd03230">
    <property type="entry name" value="ABC_DR_subfamily_A"/>
    <property type="match status" value="1"/>
</dbReference>
<dbReference type="InterPro" id="IPR027417">
    <property type="entry name" value="P-loop_NTPase"/>
</dbReference>
<dbReference type="OrthoDB" id="6492489at2759"/>
<proteinExistence type="predicted"/>
<organism evidence="10 11">
    <name type="scientific">Chironomus riparius</name>
    <dbReference type="NCBI Taxonomy" id="315576"/>
    <lineage>
        <taxon>Eukaryota</taxon>
        <taxon>Metazoa</taxon>
        <taxon>Ecdysozoa</taxon>
        <taxon>Arthropoda</taxon>
        <taxon>Hexapoda</taxon>
        <taxon>Insecta</taxon>
        <taxon>Pterygota</taxon>
        <taxon>Neoptera</taxon>
        <taxon>Endopterygota</taxon>
        <taxon>Diptera</taxon>
        <taxon>Nematocera</taxon>
        <taxon>Chironomoidea</taxon>
        <taxon>Chironomidae</taxon>
        <taxon>Chironominae</taxon>
        <taxon>Chironomus</taxon>
    </lineage>
</organism>
<keyword evidence="6 7" id="KW-0472">Membrane</keyword>
<evidence type="ECO:0000256" key="1">
    <source>
        <dbReference type="ARBA" id="ARBA00004141"/>
    </source>
</evidence>
<keyword evidence="5 7" id="KW-1133">Transmembrane helix</keyword>
<feature type="transmembrane region" description="Helical" evidence="7">
    <location>
        <begin position="502"/>
        <end position="525"/>
    </location>
</feature>
<dbReference type="SUPFAM" id="SSF52540">
    <property type="entry name" value="P-loop containing nucleoside triphosphate hydrolases"/>
    <property type="match status" value="1"/>
</dbReference>
<dbReference type="Pfam" id="PF00005">
    <property type="entry name" value="ABC_tran"/>
    <property type="match status" value="1"/>
</dbReference>
<feature type="transmembrane region" description="Helical" evidence="7">
    <location>
        <begin position="578"/>
        <end position="602"/>
    </location>
</feature>
<dbReference type="GO" id="GO:0005524">
    <property type="term" value="F:ATP binding"/>
    <property type="evidence" value="ECO:0007669"/>
    <property type="project" value="UniProtKB-KW"/>
</dbReference>
<dbReference type="Proteomes" id="UP001153620">
    <property type="component" value="Chromosome 2"/>
</dbReference>
<feature type="transmembrane region" description="Helical" evidence="7">
    <location>
        <begin position="671"/>
        <end position="693"/>
    </location>
</feature>
<reference evidence="10" key="2">
    <citation type="submission" date="2022-10" db="EMBL/GenBank/DDBJ databases">
        <authorList>
            <consortium name="ENA_rothamsted_submissions"/>
            <consortium name="culmorum"/>
            <person name="King R."/>
        </authorList>
    </citation>
    <scope>NUCLEOTIDE SEQUENCE</scope>
</reference>
<feature type="domain" description="ABC transporter" evidence="8">
    <location>
        <begin position="4"/>
        <end position="235"/>
    </location>
</feature>
<dbReference type="GO" id="GO:0140359">
    <property type="term" value="F:ABC-type transporter activity"/>
    <property type="evidence" value="ECO:0007669"/>
    <property type="project" value="InterPro"/>
</dbReference>
<feature type="transmembrane region" description="Helical" evidence="7">
    <location>
        <begin position="609"/>
        <end position="633"/>
    </location>
</feature>